<dbReference type="NCBIfam" id="TIGR03561">
    <property type="entry name" value="organ_hyd_perox"/>
    <property type="match status" value="1"/>
</dbReference>
<dbReference type="InterPro" id="IPR015946">
    <property type="entry name" value="KH_dom-like_a/b"/>
</dbReference>
<proteinExistence type="inferred from homology"/>
<comment type="caution">
    <text evidence="2">The sequence shown here is derived from an EMBL/GenBank/DDBJ whole genome shotgun (WGS) entry which is preliminary data.</text>
</comment>
<dbReference type="EMBL" id="AUBJ02000001">
    <property type="protein sequence ID" value="MCP2332750.1"/>
    <property type="molecule type" value="Genomic_DNA"/>
</dbReference>
<evidence type="ECO:0000256" key="1">
    <source>
        <dbReference type="ARBA" id="ARBA00007378"/>
    </source>
</evidence>
<dbReference type="RefSeq" id="WP_026417669.1">
    <property type="nucleotide sequence ID" value="NZ_AUBJ02000001.1"/>
</dbReference>
<comment type="similarity">
    <text evidence="1">Belongs to the OsmC/Ohr family.</text>
</comment>
<evidence type="ECO:0000313" key="3">
    <source>
        <dbReference type="Proteomes" id="UP000791080"/>
    </source>
</evidence>
<dbReference type="Gene3D" id="3.30.300.20">
    <property type="match status" value="1"/>
</dbReference>
<dbReference type="PANTHER" id="PTHR33797">
    <property type="entry name" value="ORGANIC HYDROPEROXIDE RESISTANCE PROTEIN-LIKE"/>
    <property type="match status" value="1"/>
</dbReference>
<dbReference type="Pfam" id="PF02566">
    <property type="entry name" value="OsmC"/>
    <property type="match status" value="1"/>
</dbReference>
<gene>
    <name evidence="2" type="ORF">G443_003020</name>
</gene>
<keyword evidence="3" id="KW-1185">Reference proteome</keyword>
<dbReference type="SUPFAM" id="SSF82784">
    <property type="entry name" value="OsmC-like"/>
    <property type="match status" value="1"/>
</dbReference>
<dbReference type="InterPro" id="IPR036102">
    <property type="entry name" value="OsmC/Ohrsf"/>
</dbReference>
<organism evidence="2 3">
    <name type="scientific">Actinoalloteichus caeruleus DSM 43889</name>
    <dbReference type="NCBI Taxonomy" id="1120930"/>
    <lineage>
        <taxon>Bacteria</taxon>
        <taxon>Bacillati</taxon>
        <taxon>Actinomycetota</taxon>
        <taxon>Actinomycetes</taxon>
        <taxon>Pseudonocardiales</taxon>
        <taxon>Pseudonocardiaceae</taxon>
        <taxon>Actinoalloteichus</taxon>
        <taxon>Actinoalloteichus cyanogriseus</taxon>
    </lineage>
</organism>
<sequence>MSARYTAAAVSVGDGRDGEVRSDDGVIDEKLAVPAELGGRGGPATNPEQLFAAGYSACFHSAVLQAARLSGIKVADSQVATQVAIEVDEADTGYRLAVSLRAHLPGLNQPQADELVEAAHHMCPYSKATRGNVPVRVSATV</sequence>
<protein>
    <submittedName>
        <fullName evidence="2">Peroxiredoxin, Ohr subfamily</fullName>
    </submittedName>
</protein>
<dbReference type="Proteomes" id="UP000791080">
    <property type="component" value="Unassembled WGS sequence"/>
</dbReference>
<evidence type="ECO:0000313" key="2">
    <source>
        <dbReference type="EMBL" id="MCP2332750.1"/>
    </source>
</evidence>
<reference evidence="2 3" key="1">
    <citation type="submission" date="2022-06" db="EMBL/GenBank/DDBJ databases">
        <title>Genomic Encyclopedia of Type Strains, Phase I: the one thousand microbial genomes (KMG-I) project.</title>
        <authorList>
            <person name="Kyrpides N."/>
        </authorList>
    </citation>
    <scope>NUCLEOTIDE SEQUENCE [LARGE SCALE GENOMIC DNA]</scope>
    <source>
        <strain evidence="2 3">DSM 43889</strain>
    </source>
</reference>
<name>A0ABT1JJR7_ACTCY</name>
<dbReference type="Gene3D" id="2.20.25.10">
    <property type="match status" value="1"/>
</dbReference>
<dbReference type="InterPro" id="IPR003718">
    <property type="entry name" value="OsmC/Ohr_fam"/>
</dbReference>
<dbReference type="InterPro" id="IPR019953">
    <property type="entry name" value="OHR"/>
</dbReference>
<accession>A0ABT1JJR7</accession>
<dbReference type="PANTHER" id="PTHR33797:SF2">
    <property type="entry name" value="ORGANIC HYDROPEROXIDE RESISTANCE PROTEIN-LIKE"/>
    <property type="match status" value="1"/>
</dbReference>